<dbReference type="InterPro" id="IPR006904">
    <property type="entry name" value="DUF716"/>
</dbReference>
<evidence type="ECO:0008006" key="10">
    <source>
        <dbReference type="Google" id="ProtNLM"/>
    </source>
</evidence>
<sequence>MSPMPTTFLGSALRGTFFVACGLWWSVRYPLRYIRRKGDNETQPGRGRTEVFEGTLKALFALIGILVEQFVPTGPHLQLYSPKTHSWTDLTHWHYSTIYLFFLVSGITDVVSHSLLKLPPGLDRLSLSLALLVEGEFWMPQGMLEEFVLLVASTLCALLEVFLRDHIILETFRTSSFLLQGSWLWQIGFVLSPPWGGPGWDQSDSSNLLFLTMCFCWHYLGALAVVASNAALSRWYEGSWHRARAGGAKSNSQTQQQAGKSMHQCVLG</sequence>
<evidence type="ECO:0000313" key="9">
    <source>
        <dbReference type="Proteomes" id="UP000694401"/>
    </source>
</evidence>
<feature type="transmembrane region" description="Helical" evidence="7">
    <location>
        <begin position="208"/>
        <end position="232"/>
    </location>
</feature>
<reference evidence="8" key="2">
    <citation type="submission" date="2025-09" db="UniProtKB">
        <authorList>
            <consortium name="Ensembl"/>
        </authorList>
    </citation>
    <scope>IDENTIFICATION</scope>
</reference>
<dbReference type="Proteomes" id="UP000694401">
    <property type="component" value="Unassembled WGS sequence"/>
</dbReference>
<feature type="transmembrane region" description="Helical" evidence="7">
    <location>
        <begin position="12"/>
        <end position="31"/>
    </location>
</feature>
<evidence type="ECO:0000256" key="7">
    <source>
        <dbReference type="SAM" id="Phobius"/>
    </source>
</evidence>
<dbReference type="AlphaFoldDB" id="A0A8D2P208"/>
<dbReference type="PANTHER" id="PTHR16007">
    <property type="entry name" value="EPIDIDYMAL MEMBRANE PROTEIN E9-RELATED"/>
    <property type="match status" value="1"/>
</dbReference>
<evidence type="ECO:0000256" key="4">
    <source>
        <dbReference type="ARBA" id="ARBA00022989"/>
    </source>
</evidence>
<protein>
    <recommendedName>
        <fullName evidence="10">Transmembrane protein 45B</fullName>
    </recommendedName>
</protein>
<evidence type="ECO:0000256" key="2">
    <source>
        <dbReference type="ARBA" id="ARBA00006948"/>
    </source>
</evidence>
<dbReference type="GO" id="GO:0016020">
    <property type="term" value="C:membrane"/>
    <property type="evidence" value="ECO:0007669"/>
    <property type="project" value="UniProtKB-SubCell"/>
</dbReference>
<evidence type="ECO:0000256" key="6">
    <source>
        <dbReference type="SAM" id="MobiDB-lite"/>
    </source>
</evidence>
<organism evidence="8 9">
    <name type="scientific">Zosterops lateralis melanops</name>
    <dbReference type="NCBI Taxonomy" id="1220523"/>
    <lineage>
        <taxon>Eukaryota</taxon>
        <taxon>Metazoa</taxon>
        <taxon>Chordata</taxon>
        <taxon>Craniata</taxon>
        <taxon>Vertebrata</taxon>
        <taxon>Euteleostomi</taxon>
        <taxon>Archelosauria</taxon>
        <taxon>Archosauria</taxon>
        <taxon>Dinosauria</taxon>
        <taxon>Saurischia</taxon>
        <taxon>Theropoda</taxon>
        <taxon>Coelurosauria</taxon>
        <taxon>Aves</taxon>
        <taxon>Neognathae</taxon>
        <taxon>Neoaves</taxon>
        <taxon>Telluraves</taxon>
        <taxon>Australaves</taxon>
        <taxon>Passeriformes</taxon>
        <taxon>Sylvioidea</taxon>
        <taxon>Zosteropidae</taxon>
        <taxon>Zosterops</taxon>
    </lineage>
</organism>
<dbReference type="PANTHER" id="PTHR16007:SF21">
    <property type="entry name" value="TRANSMEMBRANE PROTEIN 45A"/>
    <property type="match status" value="1"/>
</dbReference>
<proteinExistence type="inferred from homology"/>
<dbReference type="Pfam" id="PF04819">
    <property type="entry name" value="DUF716"/>
    <property type="match status" value="1"/>
</dbReference>
<keyword evidence="5 7" id="KW-0472">Membrane</keyword>
<feature type="compositionally biased region" description="Polar residues" evidence="6">
    <location>
        <begin position="249"/>
        <end position="259"/>
    </location>
</feature>
<evidence type="ECO:0000256" key="1">
    <source>
        <dbReference type="ARBA" id="ARBA00004141"/>
    </source>
</evidence>
<dbReference type="InterPro" id="IPR042127">
    <property type="entry name" value="TMEM45"/>
</dbReference>
<evidence type="ECO:0000256" key="5">
    <source>
        <dbReference type="ARBA" id="ARBA00023136"/>
    </source>
</evidence>
<feature type="transmembrane region" description="Helical" evidence="7">
    <location>
        <begin position="175"/>
        <end position="196"/>
    </location>
</feature>
<comment type="similarity">
    <text evidence="2">Belongs to the TMEM45 family.</text>
</comment>
<evidence type="ECO:0000313" key="8">
    <source>
        <dbReference type="Ensembl" id="ENSZLMP00000007733.1"/>
    </source>
</evidence>
<feature type="region of interest" description="Disordered" evidence="6">
    <location>
        <begin position="247"/>
        <end position="268"/>
    </location>
</feature>
<comment type="subcellular location">
    <subcellularLocation>
        <location evidence="1">Membrane</location>
        <topology evidence="1">Multi-pass membrane protein</topology>
    </subcellularLocation>
</comment>
<dbReference type="Ensembl" id="ENSZLMT00000007953.1">
    <property type="protein sequence ID" value="ENSZLMP00000007733.1"/>
    <property type="gene ID" value="ENSZLMG00000005477.1"/>
</dbReference>
<feature type="transmembrane region" description="Helical" evidence="7">
    <location>
        <begin position="92"/>
        <end position="112"/>
    </location>
</feature>
<reference evidence="8" key="1">
    <citation type="submission" date="2025-08" db="UniProtKB">
        <authorList>
            <consortium name="Ensembl"/>
        </authorList>
    </citation>
    <scope>IDENTIFICATION</scope>
</reference>
<keyword evidence="4 7" id="KW-1133">Transmembrane helix</keyword>
<name>A0A8D2P208_ZOSLA</name>
<keyword evidence="9" id="KW-1185">Reference proteome</keyword>
<feature type="transmembrane region" description="Helical" evidence="7">
    <location>
        <begin position="147"/>
        <end position="163"/>
    </location>
</feature>
<keyword evidence="3 7" id="KW-0812">Transmembrane</keyword>
<accession>A0A8D2P208</accession>
<evidence type="ECO:0000256" key="3">
    <source>
        <dbReference type="ARBA" id="ARBA00022692"/>
    </source>
</evidence>